<dbReference type="Proteomes" id="UP000733744">
    <property type="component" value="Unassembled WGS sequence"/>
</dbReference>
<dbReference type="PROSITE" id="PS51257">
    <property type="entry name" value="PROKAR_LIPOPROTEIN"/>
    <property type="match status" value="1"/>
</dbReference>
<dbReference type="InterPro" id="IPR011757">
    <property type="entry name" value="Lytic_transglycosylase_MltB"/>
</dbReference>
<proteinExistence type="predicted"/>
<dbReference type="CDD" id="cd13399">
    <property type="entry name" value="Slt35-like"/>
    <property type="match status" value="1"/>
</dbReference>
<dbReference type="PANTHER" id="PTHR30163">
    <property type="entry name" value="MEMBRANE-BOUND LYTIC MUREIN TRANSGLYCOSYLASE B"/>
    <property type="match status" value="1"/>
</dbReference>
<dbReference type="Gene3D" id="1.10.8.350">
    <property type="entry name" value="Bacterial muramidase"/>
    <property type="match status" value="1"/>
</dbReference>
<accession>A0ABY3CDN7</accession>
<dbReference type="SUPFAM" id="SSF53955">
    <property type="entry name" value="Lysozyme-like"/>
    <property type="match status" value="1"/>
</dbReference>
<comment type="caution">
    <text evidence="2">The sequence shown here is derived from an EMBL/GenBank/DDBJ whole genome shotgun (WGS) entry which is preliminary data.</text>
</comment>
<dbReference type="PANTHER" id="PTHR30163:SF9">
    <property type="entry name" value="MEMBRANE-BOUND LYTIC MUREIN TRANSGLYCOSYLASE B"/>
    <property type="match status" value="1"/>
</dbReference>
<evidence type="ECO:0000259" key="1">
    <source>
        <dbReference type="Pfam" id="PF13406"/>
    </source>
</evidence>
<dbReference type="Pfam" id="PF13406">
    <property type="entry name" value="SLT_2"/>
    <property type="match status" value="1"/>
</dbReference>
<protein>
    <submittedName>
        <fullName evidence="2">Lytic murein transglycosylase B</fullName>
    </submittedName>
</protein>
<dbReference type="NCBIfam" id="TIGR02282">
    <property type="entry name" value="MltB"/>
    <property type="match status" value="1"/>
</dbReference>
<dbReference type="InterPro" id="IPR031304">
    <property type="entry name" value="SLT_2"/>
</dbReference>
<sequence length="332" mass="37599">MHKYNLMSLVRSIPLTLFLLLSSCTGTIKDTESVHAFIEQMVNKHQFDESELDDLFDTVEIKQDILKKITSPSESLPWYKYRKIFLTDARIDAGVQFWKDNAAALAAAEQKYGVPPEIIVAIIGVETQFGKNTGNHRVIDALSTLAFAYPPRSKFFLSELENFLLLCRDEHINPADPLGSYAGAMGLPQFMPSSFRTYAVDFNNDKRSDIWHDNSDAIASVANYFAQHHWQTGKTIAVPVTTKYGNYEPVLKNDLKPDLSIAELESLNLIISRQLPFDSKVKLLSFEQPQGKELWAALDNFYVITRYNRSPLYAMAVYQLSLSILNKKGAFP</sequence>
<dbReference type="EMBL" id="RYFG02000025">
    <property type="protein sequence ID" value="TRX00772.1"/>
    <property type="molecule type" value="Genomic_DNA"/>
</dbReference>
<dbReference type="Gene3D" id="1.10.530.10">
    <property type="match status" value="1"/>
</dbReference>
<reference evidence="2 3" key="1">
    <citation type="journal article" date="2019" name="Antonie Van Leeuwenhoek">
        <title>Description of 'Ca. Methylobacter oryzae' KRF1, a novel species from the environmentally important Methylobacter clade 2.</title>
        <authorList>
            <person name="Khatri K."/>
            <person name="Mohite J.A."/>
            <person name="Pandit P.S."/>
            <person name="Bahulikar R."/>
            <person name="Rahalkar M.C."/>
        </authorList>
    </citation>
    <scope>NUCLEOTIDE SEQUENCE [LARGE SCALE GENOMIC DNA]</scope>
    <source>
        <strain evidence="2 3">KRF1</strain>
    </source>
</reference>
<gene>
    <name evidence="2" type="primary">mltB</name>
    <name evidence="2" type="ORF">EKO24_005480</name>
</gene>
<dbReference type="InterPro" id="IPR043426">
    <property type="entry name" value="MltB-like"/>
</dbReference>
<keyword evidence="3" id="KW-1185">Reference proteome</keyword>
<dbReference type="RefSeq" id="WP_127026866.1">
    <property type="nucleotide sequence ID" value="NZ_RYFG02000025.1"/>
</dbReference>
<feature type="domain" description="Transglycosylase SLT" evidence="1">
    <location>
        <begin position="32"/>
        <end position="321"/>
    </location>
</feature>
<name>A0ABY3CDN7_9GAMM</name>
<evidence type="ECO:0000313" key="2">
    <source>
        <dbReference type="EMBL" id="TRX00772.1"/>
    </source>
</evidence>
<organism evidence="2 3">
    <name type="scientific">Candidatus Methylobacter oryzae</name>
    <dbReference type="NCBI Taxonomy" id="2497749"/>
    <lineage>
        <taxon>Bacteria</taxon>
        <taxon>Pseudomonadati</taxon>
        <taxon>Pseudomonadota</taxon>
        <taxon>Gammaproteobacteria</taxon>
        <taxon>Methylococcales</taxon>
        <taxon>Methylococcaceae</taxon>
        <taxon>Methylobacter</taxon>
    </lineage>
</organism>
<dbReference type="InterPro" id="IPR023346">
    <property type="entry name" value="Lysozyme-like_dom_sf"/>
</dbReference>
<evidence type="ECO:0000313" key="3">
    <source>
        <dbReference type="Proteomes" id="UP000733744"/>
    </source>
</evidence>